<feature type="compositionally biased region" description="Polar residues" evidence="1">
    <location>
        <begin position="51"/>
        <end position="65"/>
    </location>
</feature>
<sequence length="106" mass="12307">METDRERRERVQERETVRLAEISNHASLYMGHRQRKIRWCCEMELLSFNPSNVPRDTHQITTEPSVHSHTDRGERTQPDPLCPPAAPPPLFPSSFHPAYAPCSEEE</sequence>
<accession>A0ABV0V0Q0</accession>
<name>A0ABV0V0Q0_9TELE</name>
<proteinExistence type="predicted"/>
<feature type="region of interest" description="Disordered" evidence="1">
    <location>
        <begin position="51"/>
        <end position="106"/>
    </location>
</feature>
<feature type="compositionally biased region" description="Basic and acidic residues" evidence="1">
    <location>
        <begin position="66"/>
        <end position="77"/>
    </location>
</feature>
<organism evidence="2 3">
    <name type="scientific">Ilyodon furcidens</name>
    <name type="common">goldbreast splitfin</name>
    <dbReference type="NCBI Taxonomy" id="33524"/>
    <lineage>
        <taxon>Eukaryota</taxon>
        <taxon>Metazoa</taxon>
        <taxon>Chordata</taxon>
        <taxon>Craniata</taxon>
        <taxon>Vertebrata</taxon>
        <taxon>Euteleostomi</taxon>
        <taxon>Actinopterygii</taxon>
        <taxon>Neopterygii</taxon>
        <taxon>Teleostei</taxon>
        <taxon>Neoteleostei</taxon>
        <taxon>Acanthomorphata</taxon>
        <taxon>Ovalentaria</taxon>
        <taxon>Atherinomorphae</taxon>
        <taxon>Cyprinodontiformes</taxon>
        <taxon>Goodeidae</taxon>
        <taxon>Ilyodon</taxon>
    </lineage>
</organism>
<gene>
    <name evidence="2" type="ORF">ILYODFUR_003068</name>
</gene>
<evidence type="ECO:0000313" key="2">
    <source>
        <dbReference type="EMBL" id="MEQ2250646.1"/>
    </source>
</evidence>
<keyword evidence="3" id="KW-1185">Reference proteome</keyword>
<evidence type="ECO:0000313" key="3">
    <source>
        <dbReference type="Proteomes" id="UP001482620"/>
    </source>
</evidence>
<comment type="caution">
    <text evidence="2">The sequence shown here is derived from an EMBL/GenBank/DDBJ whole genome shotgun (WGS) entry which is preliminary data.</text>
</comment>
<protein>
    <submittedName>
        <fullName evidence="2">Uncharacterized protein</fullName>
    </submittedName>
</protein>
<dbReference type="Proteomes" id="UP001482620">
    <property type="component" value="Unassembled WGS sequence"/>
</dbReference>
<dbReference type="EMBL" id="JAHRIQ010092837">
    <property type="protein sequence ID" value="MEQ2250646.1"/>
    <property type="molecule type" value="Genomic_DNA"/>
</dbReference>
<reference evidence="2 3" key="1">
    <citation type="submission" date="2021-06" db="EMBL/GenBank/DDBJ databases">
        <authorList>
            <person name="Palmer J.M."/>
        </authorList>
    </citation>
    <scope>NUCLEOTIDE SEQUENCE [LARGE SCALE GENOMIC DNA]</scope>
    <source>
        <strain evidence="3">if_2019</strain>
        <tissue evidence="2">Muscle</tissue>
    </source>
</reference>
<evidence type="ECO:0000256" key="1">
    <source>
        <dbReference type="SAM" id="MobiDB-lite"/>
    </source>
</evidence>
<feature type="compositionally biased region" description="Pro residues" evidence="1">
    <location>
        <begin position="80"/>
        <end position="91"/>
    </location>
</feature>